<evidence type="ECO:0000259" key="5">
    <source>
        <dbReference type="Pfam" id="PF00296"/>
    </source>
</evidence>
<name>A0A381P2H1_9ZZZZ</name>
<keyword evidence="1" id="KW-0285">Flavoprotein</keyword>
<dbReference type="EMBL" id="UINC01000777">
    <property type="protein sequence ID" value="SUZ61060.1"/>
    <property type="molecule type" value="Genomic_DNA"/>
</dbReference>
<feature type="domain" description="Luciferase-like" evidence="5">
    <location>
        <begin position="4"/>
        <end position="280"/>
    </location>
</feature>
<evidence type="ECO:0000256" key="2">
    <source>
        <dbReference type="ARBA" id="ARBA00022643"/>
    </source>
</evidence>
<keyword evidence="4" id="KW-0503">Monooxygenase</keyword>
<dbReference type="PANTHER" id="PTHR42847:SF4">
    <property type="entry name" value="ALKANESULFONATE MONOOXYGENASE-RELATED"/>
    <property type="match status" value="1"/>
</dbReference>
<dbReference type="InterPro" id="IPR011251">
    <property type="entry name" value="Luciferase-like_dom"/>
</dbReference>
<dbReference type="AlphaFoldDB" id="A0A381P2H1"/>
<dbReference type="InterPro" id="IPR036661">
    <property type="entry name" value="Luciferase-like_sf"/>
</dbReference>
<dbReference type="GO" id="GO:0046306">
    <property type="term" value="P:alkanesulfonate catabolic process"/>
    <property type="evidence" value="ECO:0007669"/>
    <property type="project" value="TreeGrafter"/>
</dbReference>
<proteinExistence type="predicted"/>
<gene>
    <name evidence="6" type="ORF">METZ01_LOCUS13914</name>
</gene>
<accession>A0A381P2H1</accession>
<sequence>MDFRIFTEPQQGATYADLLAAALATEKAGFDAFFRSDHWLTMGENDGLPGPTDAWVTLGGLARETTKLRLGTLVNSATFRLPGPLAITVAQVDEMSSGRIELGLGAGWYEDEHSAYGIPFPALGERFEILEEQLEVITGLWSTPSGERYNFRGRHYSLIDSPALPKPHQMGGPPIIIGGGGPLRTPRLAATYATEFNLPFQSIEAFKEQKSRVVAACEKLRRDPQELTYSVALVACVGDTESEVSARAQAIGRDAQELRENGLAGTPDEALETLQKWNEAGAERIYLQVLDLDDLDHIALMGREFIGKL</sequence>
<keyword evidence="3" id="KW-0560">Oxidoreductase</keyword>
<evidence type="ECO:0000256" key="1">
    <source>
        <dbReference type="ARBA" id="ARBA00022630"/>
    </source>
</evidence>
<dbReference type="InterPro" id="IPR050172">
    <property type="entry name" value="SsuD_RutA_monooxygenase"/>
</dbReference>
<evidence type="ECO:0000256" key="3">
    <source>
        <dbReference type="ARBA" id="ARBA00023002"/>
    </source>
</evidence>
<dbReference type="NCBIfam" id="TIGR03560">
    <property type="entry name" value="F420_Rv1855c"/>
    <property type="match status" value="1"/>
</dbReference>
<reference evidence="6" key="1">
    <citation type="submission" date="2018-05" db="EMBL/GenBank/DDBJ databases">
        <authorList>
            <person name="Lanie J.A."/>
            <person name="Ng W.-L."/>
            <person name="Kazmierczak K.M."/>
            <person name="Andrzejewski T.M."/>
            <person name="Davidsen T.M."/>
            <person name="Wayne K.J."/>
            <person name="Tettelin H."/>
            <person name="Glass J.I."/>
            <person name="Rusch D."/>
            <person name="Podicherti R."/>
            <person name="Tsui H.-C.T."/>
            <person name="Winkler M.E."/>
        </authorList>
    </citation>
    <scope>NUCLEOTIDE SEQUENCE</scope>
</reference>
<dbReference type="Gene3D" id="3.20.20.30">
    <property type="entry name" value="Luciferase-like domain"/>
    <property type="match status" value="1"/>
</dbReference>
<dbReference type="PANTHER" id="PTHR42847">
    <property type="entry name" value="ALKANESULFONATE MONOOXYGENASE"/>
    <property type="match status" value="1"/>
</dbReference>
<dbReference type="GO" id="GO:0008726">
    <property type="term" value="F:alkanesulfonate monooxygenase activity"/>
    <property type="evidence" value="ECO:0007669"/>
    <property type="project" value="TreeGrafter"/>
</dbReference>
<dbReference type="InterPro" id="IPR019952">
    <property type="entry name" value="F420_OxRdatse_Rv1855c_pred"/>
</dbReference>
<protein>
    <recommendedName>
        <fullName evidence="5">Luciferase-like domain-containing protein</fullName>
    </recommendedName>
</protein>
<dbReference type="SUPFAM" id="SSF51679">
    <property type="entry name" value="Bacterial luciferase-like"/>
    <property type="match status" value="1"/>
</dbReference>
<evidence type="ECO:0000313" key="6">
    <source>
        <dbReference type="EMBL" id="SUZ61060.1"/>
    </source>
</evidence>
<dbReference type="Pfam" id="PF00296">
    <property type="entry name" value="Bac_luciferase"/>
    <property type="match status" value="1"/>
</dbReference>
<evidence type="ECO:0000256" key="4">
    <source>
        <dbReference type="ARBA" id="ARBA00023033"/>
    </source>
</evidence>
<organism evidence="6">
    <name type="scientific">marine metagenome</name>
    <dbReference type="NCBI Taxonomy" id="408172"/>
    <lineage>
        <taxon>unclassified sequences</taxon>
        <taxon>metagenomes</taxon>
        <taxon>ecological metagenomes</taxon>
    </lineage>
</organism>
<keyword evidence="2" id="KW-0288">FMN</keyword>